<dbReference type="InterPro" id="IPR029787">
    <property type="entry name" value="Nucleotide_cyclase"/>
</dbReference>
<evidence type="ECO:0000256" key="1">
    <source>
        <dbReference type="ARBA" id="ARBA00012528"/>
    </source>
</evidence>
<keyword evidence="3" id="KW-0175">Coiled coil</keyword>
<evidence type="ECO:0000313" key="5">
    <source>
        <dbReference type="EMBL" id="TCS68792.1"/>
    </source>
</evidence>
<feature type="coiled-coil region" evidence="3">
    <location>
        <begin position="123"/>
        <end position="157"/>
    </location>
</feature>
<comment type="caution">
    <text evidence="5">The sequence shown here is derived from an EMBL/GenBank/DDBJ whole genome shotgun (WGS) entry which is preliminary data.</text>
</comment>
<dbReference type="EMBL" id="SLZY01000023">
    <property type="protein sequence ID" value="TCS68792.1"/>
    <property type="molecule type" value="Genomic_DNA"/>
</dbReference>
<dbReference type="CDD" id="cd01949">
    <property type="entry name" value="GGDEF"/>
    <property type="match status" value="1"/>
</dbReference>
<evidence type="ECO:0000313" key="6">
    <source>
        <dbReference type="Proteomes" id="UP000295135"/>
    </source>
</evidence>
<evidence type="ECO:0000259" key="4">
    <source>
        <dbReference type="PROSITE" id="PS50887"/>
    </source>
</evidence>
<organism evidence="5 6">
    <name type="scientific">Sulfuritortus calidifontis</name>
    <dbReference type="NCBI Taxonomy" id="1914471"/>
    <lineage>
        <taxon>Bacteria</taxon>
        <taxon>Pseudomonadati</taxon>
        <taxon>Pseudomonadota</taxon>
        <taxon>Betaproteobacteria</taxon>
        <taxon>Nitrosomonadales</taxon>
        <taxon>Thiobacillaceae</taxon>
        <taxon>Sulfuritortus</taxon>
    </lineage>
</organism>
<dbReference type="Pfam" id="PF00990">
    <property type="entry name" value="GGDEF"/>
    <property type="match status" value="1"/>
</dbReference>
<comment type="catalytic activity">
    <reaction evidence="2">
        <text>2 GTP = 3',3'-c-di-GMP + 2 diphosphate</text>
        <dbReference type="Rhea" id="RHEA:24898"/>
        <dbReference type="ChEBI" id="CHEBI:33019"/>
        <dbReference type="ChEBI" id="CHEBI:37565"/>
        <dbReference type="ChEBI" id="CHEBI:58805"/>
        <dbReference type="EC" id="2.7.7.65"/>
    </reaction>
</comment>
<dbReference type="SUPFAM" id="SSF55073">
    <property type="entry name" value="Nucleotide cyclase"/>
    <property type="match status" value="1"/>
</dbReference>
<dbReference type="PROSITE" id="PS50887">
    <property type="entry name" value="GGDEF"/>
    <property type="match status" value="1"/>
</dbReference>
<dbReference type="GO" id="GO:0052621">
    <property type="term" value="F:diguanylate cyclase activity"/>
    <property type="evidence" value="ECO:0007669"/>
    <property type="project" value="UniProtKB-EC"/>
</dbReference>
<dbReference type="OrthoDB" id="9813903at2"/>
<dbReference type="SMART" id="SM00267">
    <property type="entry name" value="GGDEF"/>
    <property type="match status" value="1"/>
</dbReference>
<dbReference type="FunFam" id="3.30.70.270:FF:000001">
    <property type="entry name" value="Diguanylate cyclase domain protein"/>
    <property type="match status" value="1"/>
</dbReference>
<dbReference type="NCBIfam" id="TIGR00254">
    <property type="entry name" value="GGDEF"/>
    <property type="match status" value="1"/>
</dbReference>
<keyword evidence="6" id="KW-1185">Reference proteome</keyword>
<gene>
    <name evidence="5" type="ORF">EDC61_1237</name>
</gene>
<dbReference type="Gene3D" id="3.30.70.270">
    <property type="match status" value="1"/>
</dbReference>
<proteinExistence type="predicted"/>
<dbReference type="InterPro" id="IPR000160">
    <property type="entry name" value="GGDEF_dom"/>
</dbReference>
<feature type="domain" description="GGDEF" evidence="4">
    <location>
        <begin position="189"/>
        <end position="313"/>
    </location>
</feature>
<evidence type="ECO:0000256" key="2">
    <source>
        <dbReference type="ARBA" id="ARBA00034247"/>
    </source>
</evidence>
<dbReference type="AlphaFoldDB" id="A0A4V2UQ52"/>
<dbReference type="PANTHER" id="PTHR45138:SF9">
    <property type="entry name" value="DIGUANYLATE CYCLASE DGCM-RELATED"/>
    <property type="match status" value="1"/>
</dbReference>
<evidence type="ECO:0000256" key="3">
    <source>
        <dbReference type="SAM" id="Coils"/>
    </source>
</evidence>
<accession>A0A4V2UQ52</accession>
<dbReference type="Proteomes" id="UP000295135">
    <property type="component" value="Unassembled WGS sequence"/>
</dbReference>
<name>A0A4V2UQ52_9PROT</name>
<dbReference type="PANTHER" id="PTHR45138">
    <property type="entry name" value="REGULATORY COMPONENTS OF SENSORY TRANSDUCTION SYSTEM"/>
    <property type="match status" value="1"/>
</dbReference>
<protein>
    <recommendedName>
        <fullName evidence="1">diguanylate cyclase</fullName>
        <ecNumber evidence="1">2.7.7.65</ecNumber>
    </recommendedName>
</protein>
<sequence length="329" mass="36830">MVRQVELFKQNLAIEPDVQHFIRLSLSAIGELGGNPFSASLALVEVARRLRGAGAGSGYPLPVVLEVDGLDVRIRCETGHNITLAKLREDPNPRKVEQLSRKLQKSTEVTDPAFLLRRNQEMARYLDETRARTERELAELQASLDARQKELHETLRQAETDPLTGLCNRRAFDMRIEMAFRRAMRQHDEPLSLLLFDLDHFKEVNDHFGHQYGDAYLNKMAQAMLSVIRQDVDGAFRFGGDEFAMLLMADNVTACDKARQVLRSMAGKVSVGIASVDQDTPDGLTLEAFIHQADEALYQAKRAGRGRVICCPQNHLGCISECVIKATAT</sequence>
<dbReference type="InterPro" id="IPR050469">
    <property type="entry name" value="Diguanylate_Cyclase"/>
</dbReference>
<dbReference type="EC" id="2.7.7.65" evidence="1"/>
<dbReference type="InterPro" id="IPR043128">
    <property type="entry name" value="Rev_trsase/Diguanyl_cyclase"/>
</dbReference>
<reference evidence="5 6" key="1">
    <citation type="submission" date="2019-03" db="EMBL/GenBank/DDBJ databases">
        <title>Genomic Encyclopedia of Type Strains, Phase IV (KMG-IV): sequencing the most valuable type-strain genomes for metagenomic binning, comparative biology and taxonomic classification.</title>
        <authorList>
            <person name="Goeker M."/>
        </authorList>
    </citation>
    <scope>NUCLEOTIDE SEQUENCE [LARGE SCALE GENOMIC DNA]</scope>
    <source>
        <strain evidence="5 6">DSM 103923</strain>
    </source>
</reference>